<keyword evidence="4" id="KW-1185">Reference proteome</keyword>
<keyword evidence="2" id="KW-1133">Transmembrane helix</keyword>
<dbReference type="Pfam" id="PF09997">
    <property type="entry name" value="DUF2238"/>
    <property type="match status" value="1"/>
</dbReference>
<keyword evidence="2" id="KW-0812">Transmembrane</keyword>
<organism evidence="3 4">
    <name type="scientific">Flavimobilis marinus</name>
    <dbReference type="NCBI Taxonomy" id="285351"/>
    <lineage>
        <taxon>Bacteria</taxon>
        <taxon>Bacillati</taxon>
        <taxon>Actinomycetota</taxon>
        <taxon>Actinomycetes</taxon>
        <taxon>Micrococcales</taxon>
        <taxon>Jonesiaceae</taxon>
        <taxon>Flavimobilis</taxon>
    </lineage>
</organism>
<dbReference type="RefSeq" id="WP_143073100.1">
    <property type="nucleotide sequence ID" value="NZ_BNAN01000001.1"/>
</dbReference>
<proteinExistence type="predicted"/>
<dbReference type="STRING" id="285351.SAMN04488035_0319"/>
<accession>A0A1I2CY84</accession>
<feature type="region of interest" description="Disordered" evidence="1">
    <location>
        <begin position="172"/>
        <end position="226"/>
    </location>
</feature>
<dbReference type="InterPro" id="IPR014509">
    <property type="entry name" value="YjdF-like"/>
</dbReference>
<protein>
    <submittedName>
        <fullName evidence="3">Uncharacterized protein</fullName>
    </submittedName>
</protein>
<sequence length="226" mass="23664">MPGLLAVRLAAPASVVLAAVFADAVGVAIMALVCLGTVLAWRAPLGARAEVATNGVLLLAAWSSVWRLYERWGVWDLVVHLLATAVLAHLAGVLLTRRPTVRLGRWPYVVVVTALGTSLAVVWEYLELVGNALVDPTVNVGYTDTVSDIAAGNVGALLAGLLGASAAVADPARARRVDTDDPTRGLRDELRQEPVHDERADGRGSGGGVRGVVRGAQPLVPEHREA</sequence>
<feature type="transmembrane region" description="Helical" evidence="2">
    <location>
        <begin position="75"/>
        <end position="96"/>
    </location>
</feature>
<reference evidence="4" key="1">
    <citation type="submission" date="2016-10" db="EMBL/GenBank/DDBJ databases">
        <authorList>
            <person name="Varghese N."/>
            <person name="Submissions S."/>
        </authorList>
    </citation>
    <scope>NUCLEOTIDE SEQUENCE [LARGE SCALE GENOMIC DNA]</scope>
    <source>
        <strain evidence="4">DSM 19083</strain>
    </source>
</reference>
<evidence type="ECO:0000256" key="2">
    <source>
        <dbReference type="SAM" id="Phobius"/>
    </source>
</evidence>
<evidence type="ECO:0000313" key="3">
    <source>
        <dbReference type="EMBL" id="SFE73248.1"/>
    </source>
</evidence>
<feature type="compositionally biased region" description="Basic and acidic residues" evidence="1">
    <location>
        <begin position="172"/>
        <end position="202"/>
    </location>
</feature>
<feature type="transmembrane region" description="Helical" evidence="2">
    <location>
        <begin position="15"/>
        <end position="39"/>
    </location>
</feature>
<dbReference type="AlphaFoldDB" id="A0A1I2CY84"/>
<evidence type="ECO:0000256" key="1">
    <source>
        <dbReference type="SAM" id="MobiDB-lite"/>
    </source>
</evidence>
<feature type="transmembrane region" description="Helical" evidence="2">
    <location>
        <begin position="108"/>
        <end position="126"/>
    </location>
</feature>
<gene>
    <name evidence="3" type="ORF">SAMN04488035_0319</name>
</gene>
<dbReference type="EMBL" id="FONZ01000001">
    <property type="protein sequence ID" value="SFE73248.1"/>
    <property type="molecule type" value="Genomic_DNA"/>
</dbReference>
<name>A0A1I2CY84_9MICO</name>
<evidence type="ECO:0000313" key="4">
    <source>
        <dbReference type="Proteomes" id="UP000198520"/>
    </source>
</evidence>
<dbReference type="Proteomes" id="UP000198520">
    <property type="component" value="Unassembled WGS sequence"/>
</dbReference>
<feature type="transmembrane region" description="Helical" evidence="2">
    <location>
        <begin position="51"/>
        <end position="69"/>
    </location>
</feature>
<feature type="transmembrane region" description="Helical" evidence="2">
    <location>
        <begin position="146"/>
        <end position="169"/>
    </location>
</feature>
<keyword evidence="2" id="KW-0472">Membrane</keyword>
<dbReference type="OrthoDB" id="3790530at2"/>